<evidence type="ECO:0000256" key="4">
    <source>
        <dbReference type="ARBA" id="ARBA00023136"/>
    </source>
</evidence>
<keyword evidence="5" id="KW-0175">Coiled coil</keyword>
<dbReference type="InterPro" id="IPR002523">
    <property type="entry name" value="MgTranspt_CorA/ZnTranspt_ZntB"/>
</dbReference>
<feature type="transmembrane region" description="Helical" evidence="6">
    <location>
        <begin position="220"/>
        <end position="241"/>
    </location>
</feature>
<evidence type="ECO:0000256" key="6">
    <source>
        <dbReference type="SAM" id="Phobius"/>
    </source>
</evidence>
<evidence type="ECO:0000256" key="3">
    <source>
        <dbReference type="ARBA" id="ARBA00022989"/>
    </source>
</evidence>
<dbReference type="SUPFAM" id="SSF144083">
    <property type="entry name" value="Magnesium transport protein CorA, transmembrane region"/>
    <property type="match status" value="1"/>
</dbReference>
<comment type="subcellular location">
    <subcellularLocation>
        <location evidence="1">Membrane</location>
        <topology evidence="1">Multi-pass membrane protein</topology>
    </subcellularLocation>
</comment>
<evidence type="ECO:0000313" key="7">
    <source>
        <dbReference type="EMBL" id="MBK1825501.1"/>
    </source>
</evidence>
<dbReference type="Proteomes" id="UP000658278">
    <property type="component" value="Unassembled WGS sequence"/>
</dbReference>
<evidence type="ECO:0000256" key="1">
    <source>
        <dbReference type="ARBA" id="ARBA00004141"/>
    </source>
</evidence>
<dbReference type="GO" id="GO:0016020">
    <property type="term" value="C:membrane"/>
    <property type="evidence" value="ECO:0007669"/>
    <property type="project" value="UniProtKB-SubCell"/>
</dbReference>
<evidence type="ECO:0000256" key="5">
    <source>
        <dbReference type="SAM" id="Coils"/>
    </source>
</evidence>
<accession>A0A934RBC9</accession>
<evidence type="ECO:0000313" key="8">
    <source>
        <dbReference type="Proteomes" id="UP000658278"/>
    </source>
</evidence>
<gene>
    <name evidence="7" type="ORF">JIN81_00595</name>
</gene>
<keyword evidence="2 6" id="KW-0812">Transmembrane</keyword>
<dbReference type="EMBL" id="JAENII010000001">
    <property type="protein sequence ID" value="MBK1825501.1"/>
    <property type="molecule type" value="Genomic_DNA"/>
</dbReference>
<feature type="coiled-coil region" evidence="5">
    <location>
        <begin position="77"/>
        <end position="104"/>
    </location>
</feature>
<reference evidence="7" key="1">
    <citation type="submission" date="2021-01" db="EMBL/GenBank/DDBJ databases">
        <title>Modified the classification status of verrucomicrobia.</title>
        <authorList>
            <person name="Feng X."/>
        </authorList>
    </citation>
    <scope>NUCLEOTIDE SEQUENCE</scope>
    <source>
        <strain evidence="7">KCTC 22201</strain>
    </source>
</reference>
<feature type="transmembrane region" description="Helical" evidence="6">
    <location>
        <begin position="193"/>
        <end position="214"/>
    </location>
</feature>
<evidence type="ECO:0008006" key="9">
    <source>
        <dbReference type="Google" id="ProtNLM"/>
    </source>
</evidence>
<sequence>MDGERVKRELTDGFALGESLRELVGHRPAQQQCLRSDDELFLVVHEVPLAGVPERVSLGFWKHPTDGWFGPGGKCGLRKLEALLDRYEDVVDGHEATIETIETATSLFPIIKHARPLARSSRNLAAALDRAVLFSENDREIRTLRDQAREIERAAELLFHDSKLSLDFLQAQQAEDQQEATERLNRIAFRLNLLAGFFLPLVALGGLFGMNVALPDVFRPLFWVIFSVGLLMGGVLVFLVGRKTAADQGWLSSVRNRARARE</sequence>
<dbReference type="InterPro" id="IPR045863">
    <property type="entry name" value="CorA_TM1_TM2"/>
</dbReference>
<comment type="caution">
    <text evidence="7">The sequence shown here is derived from an EMBL/GenBank/DDBJ whole genome shotgun (WGS) entry which is preliminary data.</text>
</comment>
<dbReference type="Pfam" id="PF01544">
    <property type="entry name" value="CorA"/>
    <property type="match status" value="1"/>
</dbReference>
<protein>
    <recommendedName>
        <fullName evidence="9">CorA-like Mg2+ transporter protein</fullName>
    </recommendedName>
</protein>
<name>A0A934RBC9_9BACT</name>
<proteinExistence type="predicted"/>
<keyword evidence="8" id="KW-1185">Reference proteome</keyword>
<evidence type="ECO:0000256" key="2">
    <source>
        <dbReference type="ARBA" id="ARBA00022692"/>
    </source>
</evidence>
<keyword evidence="4 6" id="KW-0472">Membrane</keyword>
<dbReference type="GO" id="GO:0046873">
    <property type="term" value="F:metal ion transmembrane transporter activity"/>
    <property type="evidence" value="ECO:0007669"/>
    <property type="project" value="InterPro"/>
</dbReference>
<keyword evidence="3 6" id="KW-1133">Transmembrane helix</keyword>
<dbReference type="AlphaFoldDB" id="A0A934RBC9"/>
<dbReference type="Gene3D" id="1.20.58.340">
    <property type="entry name" value="Magnesium transport protein CorA, transmembrane region"/>
    <property type="match status" value="1"/>
</dbReference>
<organism evidence="7 8">
    <name type="scientific">Haloferula rosea</name>
    <dbReference type="NCBI Taxonomy" id="490093"/>
    <lineage>
        <taxon>Bacteria</taxon>
        <taxon>Pseudomonadati</taxon>
        <taxon>Verrucomicrobiota</taxon>
        <taxon>Verrucomicrobiia</taxon>
        <taxon>Verrucomicrobiales</taxon>
        <taxon>Verrucomicrobiaceae</taxon>
        <taxon>Haloferula</taxon>
    </lineage>
</organism>